<evidence type="ECO:0000313" key="1">
    <source>
        <dbReference type="EMBL" id="KAJ5324004.1"/>
    </source>
</evidence>
<keyword evidence="2" id="KW-1185">Reference proteome</keyword>
<sequence length="97" mass="10432">MPLAHGSPAGMFFSAADVSAQSFDHPCHLDFTEIANDPPVHQFRAGNTDLVGSGAPVLCVLWWVCHMCESMCNPALSPDRCPICSHDKCSLCDSINV</sequence>
<proteinExistence type="predicted"/>
<name>A0A9W9U9V3_9EURO</name>
<gene>
    <name evidence="1" type="ORF">N7476_002604</name>
</gene>
<dbReference type="EMBL" id="JAPZBO010000002">
    <property type="protein sequence ID" value="KAJ5324004.1"/>
    <property type="molecule type" value="Genomic_DNA"/>
</dbReference>
<comment type="caution">
    <text evidence="1">The sequence shown here is derived from an EMBL/GenBank/DDBJ whole genome shotgun (WGS) entry which is preliminary data.</text>
</comment>
<protein>
    <submittedName>
        <fullName evidence="1">Uncharacterized protein</fullName>
    </submittedName>
</protein>
<dbReference type="Proteomes" id="UP001147746">
    <property type="component" value="Unassembled WGS sequence"/>
</dbReference>
<reference evidence="1" key="1">
    <citation type="submission" date="2022-12" db="EMBL/GenBank/DDBJ databases">
        <authorList>
            <person name="Petersen C."/>
        </authorList>
    </citation>
    <scope>NUCLEOTIDE SEQUENCE</scope>
    <source>
        <strain evidence="1">IBT 21472</strain>
    </source>
</reference>
<evidence type="ECO:0000313" key="2">
    <source>
        <dbReference type="Proteomes" id="UP001147746"/>
    </source>
</evidence>
<reference evidence="1" key="2">
    <citation type="journal article" date="2023" name="IMA Fungus">
        <title>Comparative genomic study of the Penicillium genus elucidates a diverse pangenome and 15 lateral gene transfer events.</title>
        <authorList>
            <person name="Petersen C."/>
            <person name="Sorensen T."/>
            <person name="Nielsen M.R."/>
            <person name="Sondergaard T.E."/>
            <person name="Sorensen J.L."/>
            <person name="Fitzpatrick D.A."/>
            <person name="Frisvad J.C."/>
            <person name="Nielsen K.L."/>
        </authorList>
    </citation>
    <scope>NUCLEOTIDE SEQUENCE</scope>
    <source>
        <strain evidence="1">IBT 21472</strain>
    </source>
</reference>
<dbReference type="OrthoDB" id="4369595at2759"/>
<dbReference type="AlphaFoldDB" id="A0A9W9U9V3"/>
<accession>A0A9W9U9V3</accession>
<organism evidence="1 2">
    <name type="scientific">Penicillium atrosanguineum</name>
    <dbReference type="NCBI Taxonomy" id="1132637"/>
    <lineage>
        <taxon>Eukaryota</taxon>
        <taxon>Fungi</taxon>
        <taxon>Dikarya</taxon>
        <taxon>Ascomycota</taxon>
        <taxon>Pezizomycotina</taxon>
        <taxon>Eurotiomycetes</taxon>
        <taxon>Eurotiomycetidae</taxon>
        <taxon>Eurotiales</taxon>
        <taxon>Aspergillaceae</taxon>
        <taxon>Penicillium</taxon>
    </lineage>
</organism>